<sequence>MGPILTFDKSFLQMLSPDEVDELDLQFEIFVTPVLVSEILADLAHPEPKPGRIPEEMVKALARKMVSNHGVMQAHWRMLALGELSQAIQFPMAGSVVVDPTAPNVMARRDGRGIIYDSRQDREMWGAWAAGNFSETDKYLAASWRNQSAEINLGEISESWTEFCARYLPEVKNTADVISGINDVISRPSEQGNLLNMVYHFTEAPTAIRELGRTLAIAGLLPRIKPWAPFSVSVTRLCMALCCCTALKFVTQRPTNVFDLQYLFYAPFGMVFVSHDKLQRDLWPATTTQASFVWGDELKADLKCHVLARKETMAAREAGERVGYYTDRFTSEDSVIARLHEKHLISPRGSGSSSGPTGEFEDLPADVKRGLLEAMELIDEQDAARGGPPKFHG</sequence>
<reference evidence="1 2" key="1">
    <citation type="submission" date="2020-08" db="EMBL/GenBank/DDBJ databases">
        <title>Genomic Encyclopedia of Type Strains, Phase IV (KMG-V): Genome sequencing to study the core and pangenomes of soil and plant-associated prokaryotes.</title>
        <authorList>
            <person name="Whitman W."/>
        </authorList>
    </citation>
    <scope>NUCLEOTIDE SEQUENCE [LARGE SCALE GENOMIC DNA]</scope>
    <source>
        <strain evidence="1 2">X5P2</strain>
    </source>
</reference>
<dbReference type="Proteomes" id="UP000535182">
    <property type="component" value="Unassembled WGS sequence"/>
</dbReference>
<name>A0A9X0QJ21_9BACT</name>
<protein>
    <submittedName>
        <fullName evidence="1">Uncharacterized protein</fullName>
    </submittedName>
</protein>
<evidence type="ECO:0000313" key="2">
    <source>
        <dbReference type="Proteomes" id="UP000535182"/>
    </source>
</evidence>
<proteinExistence type="predicted"/>
<accession>A0A9X0QJ21</accession>
<organism evidence="1 2">
    <name type="scientific">Tunturiibacter gelidiferens</name>
    <dbReference type="NCBI Taxonomy" id="3069689"/>
    <lineage>
        <taxon>Bacteria</taxon>
        <taxon>Pseudomonadati</taxon>
        <taxon>Acidobacteriota</taxon>
        <taxon>Terriglobia</taxon>
        <taxon>Terriglobales</taxon>
        <taxon>Acidobacteriaceae</taxon>
        <taxon>Tunturiibacter</taxon>
    </lineage>
</organism>
<comment type="caution">
    <text evidence="1">The sequence shown here is derived from an EMBL/GenBank/DDBJ whole genome shotgun (WGS) entry which is preliminary data.</text>
</comment>
<dbReference type="AlphaFoldDB" id="A0A9X0QJ21"/>
<keyword evidence="2" id="KW-1185">Reference proteome</keyword>
<evidence type="ECO:0000313" key="1">
    <source>
        <dbReference type="EMBL" id="MBB5331422.1"/>
    </source>
</evidence>
<dbReference type="RefSeq" id="WP_183981268.1">
    <property type="nucleotide sequence ID" value="NZ_JACHEB010000015.1"/>
</dbReference>
<gene>
    <name evidence="1" type="ORF">HDF14_005069</name>
</gene>
<dbReference type="EMBL" id="JACHEB010000015">
    <property type="protein sequence ID" value="MBB5331422.1"/>
    <property type="molecule type" value="Genomic_DNA"/>
</dbReference>